<reference evidence="2" key="1">
    <citation type="journal article" date="2020" name="Stud. Mycol.">
        <title>101 Dothideomycetes genomes: a test case for predicting lifestyles and emergence of pathogens.</title>
        <authorList>
            <person name="Haridas S."/>
            <person name="Albert R."/>
            <person name="Binder M."/>
            <person name="Bloem J."/>
            <person name="Labutti K."/>
            <person name="Salamov A."/>
            <person name="Andreopoulos B."/>
            <person name="Baker S."/>
            <person name="Barry K."/>
            <person name="Bills G."/>
            <person name="Bluhm B."/>
            <person name="Cannon C."/>
            <person name="Castanera R."/>
            <person name="Culley D."/>
            <person name="Daum C."/>
            <person name="Ezra D."/>
            <person name="Gonzalez J."/>
            <person name="Henrissat B."/>
            <person name="Kuo A."/>
            <person name="Liang C."/>
            <person name="Lipzen A."/>
            <person name="Lutzoni F."/>
            <person name="Magnuson J."/>
            <person name="Mondo S."/>
            <person name="Nolan M."/>
            <person name="Ohm R."/>
            <person name="Pangilinan J."/>
            <person name="Park H.-J."/>
            <person name="Ramirez L."/>
            <person name="Alfaro M."/>
            <person name="Sun H."/>
            <person name="Tritt A."/>
            <person name="Yoshinaga Y."/>
            <person name="Zwiers L.-H."/>
            <person name="Turgeon B."/>
            <person name="Goodwin S."/>
            <person name="Spatafora J."/>
            <person name="Crous P."/>
            <person name="Grigoriev I."/>
        </authorList>
    </citation>
    <scope>NUCLEOTIDE SEQUENCE</scope>
    <source>
        <strain evidence="2">CBS 260.36</strain>
    </source>
</reference>
<feature type="region of interest" description="Disordered" evidence="1">
    <location>
        <begin position="19"/>
        <end position="84"/>
    </location>
</feature>
<evidence type="ECO:0000313" key="3">
    <source>
        <dbReference type="Proteomes" id="UP000799439"/>
    </source>
</evidence>
<dbReference type="AlphaFoldDB" id="A0A9P4J438"/>
<accession>A0A9P4J438</accession>
<evidence type="ECO:0000256" key="1">
    <source>
        <dbReference type="SAM" id="MobiDB-lite"/>
    </source>
</evidence>
<feature type="compositionally biased region" description="Polar residues" evidence="1">
    <location>
        <begin position="62"/>
        <end position="75"/>
    </location>
</feature>
<gene>
    <name evidence="2" type="ORF">K461DRAFT_107256</name>
</gene>
<name>A0A9P4J438_9PEZI</name>
<dbReference type="Proteomes" id="UP000799439">
    <property type="component" value="Unassembled WGS sequence"/>
</dbReference>
<organism evidence="2 3">
    <name type="scientific">Myriangium duriaei CBS 260.36</name>
    <dbReference type="NCBI Taxonomy" id="1168546"/>
    <lineage>
        <taxon>Eukaryota</taxon>
        <taxon>Fungi</taxon>
        <taxon>Dikarya</taxon>
        <taxon>Ascomycota</taxon>
        <taxon>Pezizomycotina</taxon>
        <taxon>Dothideomycetes</taxon>
        <taxon>Dothideomycetidae</taxon>
        <taxon>Myriangiales</taxon>
        <taxon>Myriangiaceae</taxon>
        <taxon>Myriangium</taxon>
    </lineage>
</organism>
<keyword evidence="3" id="KW-1185">Reference proteome</keyword>
<proteinExistence type="predicted"/>
<evidence type="ECO:0000313" key="2">
    <source>
        <dbReference type="EMBL" id="KAF2155063.1"/>
    </source>
</evidence>
<dbReference type="EMBL" id="ML996083">
    <property type="protein sequence ID" value="KAF2155063.1"/>
    <property type="molecule type" value="Genomic_DNA"/>
</dbReference>
<protein>
    <submittedName>
        <fullName evidence="2">Uncharacterized protein</fullName>
    </submittedName>
</protein>
<comment type="caution">
    <text evidence="2">The sequence shown here is derived from an EMBL/GenBank/DDBJ whole genome shotgun (WGS) entry which is preliminary data.</text>
</comment>
<feature type="compositionally biased region" description="Basic and acidic residues" evidence="1">
    <location>
        <begin position="30"/>
        <end position="40"/>
    </location>
</feature>
<sequence length="138" mass="15554">MRGISLSIFVVANLTEASIKTQHPRRPPRKHESASDDRLRFGVFVAGTGEADSRHRSHRGTEPNQTKPNHTAQRQRNGRAEVRRRRCEQATLGCSTAIMAIEQYVKSSCSSSICISLCMSLISHTRNERRHPSYQHSS</sequence>